<dbReference type="PANTHER" id="PTHR19432:SF70">
    <property type="entry name" value="SUCROSE TRANSPORT PROTEIN SUC1-RELATED"/>
    <property type="match status" value="1"/>
</dbReference>
<keyword evidence="8 11" id="KW-1133">Transmembrane helix</keyword>
<dbReference type="GO" id="GO:0005773">
    <property type="term" value="C:vacuole"/>
    <property type="evidence" value="ECO:0007669"/>
    <property type="project" value="TreeGrafter"/>
</dbReference>
<keyword evidence="13" id="KW-1185">Reference proteome</keyword>
<evidence type="ECO:0000256" key="8">
    <source>
        <dbReference type="ARBA" id="ARBA00022989"/>
    </source>
</evidence>
<keyword evidence="6 11" id="KW-0812">Transmembrane</keyword>
<keyword evidence="4" id="KW-0813">Transport</keyword>
<dbReference type="Proteomes" id="UP001497516">
    <property type="component" value="Chromosome 7"/>
</dbReference>
<comment type="pathway">
    <text evidence="2">Glycan biosynthesis; sucrose metabolism.</text>
</comment>
<dbReference type="GO" id="GO:0005886">
    <property type="term" value="C:plasma membrane"/>
    <property type="evidence" value="ECO:0007669"/>
    <property type="project" value="TreeGrafter"/>
</dbReference>
<comment type="similarity">
    <text evidence="3">Belongs to the glycoside-pentoside-hexuronide (GPH) cation symporter transporter (TC 2.A.2.4) family.</text>
</comment>
<dbReference type="SUPFAM" id="SSF103473">
    <property type="entry name" value="MFS general substrate transporter"/>
    <property type="match status" value="1"/>
</dbReference>
<evidence type="ECO:0000256" key="10">
    <source>
        <dbReference type="SAM" id="MobiDB-lite"/>
    </source>
</evidence>
<feature type="transmembrane region" description="Helical" evidence="11">
    <location>
        <begin position="23"/>
        <end position="43"/>
    </location>
</feature>
<keyword evidence="9 11" id="KW-0472">Membrane</keyword>
<evidence type="ECO:0000256" key="1">
    <source>
        <dbReference type="ARBA" id="ARBA00004141"/>
    </source>
</evidence>
<dbReference type="GO" id="GO:0008506">
    <property type="term" value="F:sucrose:proton symporter activity"/>
    <property type="evidence" value="ECO:0007669"/>
    <property type="project" value="TreeGrafter"/>
</dbReference>
<evidence type="ECO:0000256" key="7">
    <source>
        <dbReference type="ARBA" id="ARBA00022847"/>
    </source>
</evidence>
<protein>
    <recommendedName>
        <fullName evidence="14">Sucrose transporter</fullName>
    </recommendedName>
</protein>
<comment type="subcellular location">
    <subcellularLocation>
        <location evidence="1">Membrane</location>
        <topology evidence="1">Multi-pass membrane protein</topology>
    </subcellularLocation>
</comment>
<accession>A0AAV2G022</accession>
<evidence type="ECO:0000256" key="11">
    <source>
        <dbReference type="SAM" id="Phobius"/>
    </source>
</evidence>
<evidence type="ECO:0000256" key="2">
    <source>
        <dbReference type="ARBA" id="ARBA00004914"/>
    </source>
</evidence>
<reference evidence="12 13" key="1">
    <citation type="submission" date="2024-04" db="EMBL/GenBank/DDBJ databases">
        <authorList>
            <person name="Fracassetti M."/>
        </authorList>
    </citation>
    <scope>NUCLEOTIDE SEQUENCE [LARGE SCALE GENOMIC DNA]</scope>
</reference>
<dbReference type="EMBL" id="OZ034820">
    <property type="protein sequence ID" value="CAL1403552.1"/>
    <property type="molecule type" value="Genomic_DNA"/>
</dbReference>
<dbReference type="InterPro" id="IPR036259">
    <property type="entry name" value="MFS_trans_sf"/>
</dbReference>
<name>A0AAV2G022_9ROSI</name>
<evidence type="ECO:0000256" key="5">
    <source>
        <dbReference type="ARBA" id="ARBA00022597"/>
    </source>
</evidence>
<keyword evidence="5" id="KW-0762">Sugar transport</keyword>
<dbReference type="AlphaFoldDB" id="A0AAV2G022"/>
<evidence type="ECO:0000256" key="4">
    <source>
        <dbReference type="ARBA" id="ARBA00022448"/>
    </source>
</evidence>
<dbReference type="PANTHER" id="PTHR19432">
    <property type="entry name" value="SUGAR TRANSPORTER"/>
    <property type="match status" value="1"/>
</dbReference>
<dbReference type="Pfam" id="PF13347">
    <property type="entry name" value="MFS_2"/>
    <property type="match status" value="1"/>
</dbReference>
<evidence type="ECO:0000313" key="13">
    <source>
        <dbReference type="Proteomes" id="UP001497516"/>
    </source>
</evidence>
<evidence type="ECO:0000256" key="9">
    <source>
        <dbReference type="ARBA" id="ARBA00023136"/>
    </source>
</evidence>
<proteinExistence type="inferred from homology"/>
<evidence type="ECO:0008006" key="14">
    <source>
        <dbReference type="Google" id="ProtNLM"/>
    </source>
</evidence>
<sequence>MIVQPLIGYYSDRCTSRFGRRRPFIAAGTVFILISVFLIGYAADIGHAAGDDLSRPSPGHHRLRRRVLDPRRRQQHAHGPLPRPAHRFVREQPEEDTCLQFLLLLLPRRRQRSRVRRWELQPPLQDFPLY</sequence>
<evidence type="ECO:0000256" key="3">
    <source>
        <dbReference type="ARBA" id="ARBA00007134"/>
    </source>
</evidence>
<gene>
    <name evidence="12" type="ORF">LTRI10_LOCUS43474</name>
</gene>
<evidence type="ECO:0000256" key="6">
    <source>
        <dbReference type="ARBA" id="ARBA00022692"/>
    </source>
</evidence>
<organism evidence="12 13">
    <name type="scientific">Linum trigynum</name>
    <dbReference type="NCBI Taxonomy" id="586398"/>
    <lineage>
        <taxon>Eukaryota</taxon>
        <taxon>Viridiplantae</taxon>
        <taxon>Streptophyta</taxon>
        <taxon>Embryophyta</taxon>
        <taxon>Tracheophyta</taxon>
        <taxon>Spermatophyta</taxon>
        <taxon>Magnoliopsida</taxon>
        <taxon>eudicotyledons</taxon>
        <taxon>Gunneridae</taxon>
        <taxon>Pentapetalae</taxon>
        <taxon>rosids</taxon>
        <taxon>fabids</taxon>
        <taxon>Malpighiales</taxon>
        <taxon>Linaceae</taxon>
        <taxon>Linum</taxon>
    </lineage>
</organism>
<evidence type="ECO:0000313" key="12">
    <source>
        <dbReference type="EMBL" id="CAL1403552.1"/>
    </source>
</evidence>
<keyword evidence="7" id="KW-0769">Symport</keyword>
<feature type="region of interest" description="Disordered" evidence="10">
    <location>
        <begin position="50"/>
        <end position="89"/>
    </location>
</feature>